<dbReference type="PANTHER" id="PTHR43777:SF1">
    <property type="entry name" value="MOLYBDENUM COFACTOR CYTIDYLYLTRANSFERASE"/>
    <property type="match status" value="1"/>
</dbReference>
<gene>
    <name evidence="3" type="ORF">ROA7023_02781</name>
</gene>
<sequence length="200" mass="20992">MRTLILIPAAGAARRMEGRDKLMLEIDGTPMLVRQTRTALATGAEVLVTLPPDRPARISALAALASPALQTRIIPEARAGMSGSLRHGAEVARASGRDLLVLLPDMPDIEAADIERILAAKRPDTPILRGATEAGVPGHPVLFDARLLPEFATLVGDVGAAPVIKAHQGAVTLVPLKGQRACRDIDTPADWAAYSGISTP</sequence>
<evidence type="ECO:0000256" key="1">
    <source>
        <dbReference type="ARBA" id="ARBA00022842"/>
    </source>
</evidence>
<dbReference type="PANTHER" id="PTHR43777">
    <property type="entry name" value="MOLYBDENUM COFACTOR CYTIDYLYLTRANSFERASE"/>
    <property type="match status" value="1"/>
</dbReference>
<dbReference type="GO" id="GO:0016779">
    <property type="term" value="F:nucleotidyltransferase activity"/>
    <property type="evidence" value="ECO:0007669"/>
    <property type="project" value="UniProtKB-ARBA"/>
</dbReference>
<evidence type="ECO:0000259" key="2">
    <source>
        <dbReference type="Pfam" id="PF12804"/>
    </source>
</evidence>
<dbReference type="InterPro" id="IPR025877">
    <property type="entry name" value="MobA-like_NTP_Trfase"/>
</dbReference>
<dbReference type="EMBL" id="FWFZ01000014">
    <property type="protein sequence ID" value="SLN60152.1"/>
    <property type="molecule type" value="Genomic_DNA"/>
</dbReference>
<dbReference type="AlphaFoldDB" id="A0A1Y5TBQ3"/>
<evidence type="ECO:0000313" key="4">
    <source>
        <dbReference type="Proteomes" id="UP000193900"/>
    </source>
</evidence>
<dbReference type="OrthoDB" id="9779263at2"/>
<accession>A0A1Y5TBQ3</accession>
<dbReference type="Proteomes" id="UP000193900">
    <property type="component" value="Unassembled WGS sequence"/>
</dbReference>
<dbReference type="Pfam" id="PF12804">
    <property type="entry name" value="NTP_transf_3"/>
    <property type="match status" value="1"/>
</dbReference>
<dbReference type="SUPFAM" id="SSF53448">
    <property type="entry name" value="Nucleotide-diphospho-sugar transferases"/>
    <property type="match status" value="1"/>
</dbReference>
<dbReference type="InterPro" id="IPR029044">
    <property type="entry name" value="Nucleotide-diphossugar_trans"/>
</dbReference>
<dbReference type="Gene3D" id="3.90.550.10">
    <property type="entry name" value="Spore Coat Polysaccharide Biosynthesis Protein SpsA, Chain A"/>
    <property type="match status" value="1"/>
</dbReference>
<dbReference type="RefSeq" id="WP_085879602.1">
    <property type="nucleotide sequence ID" value="NZ_FWFZ01000014.1"/>
</dbReference>
<organism evidence="3 4">
    <name type="scientific">Roseisalinus antarcticus</name>
    <dbReference type="NCBI Taxonomy" id="254357"/>
    <lineage>
        <taxon>Bacteria</taxon>
        <taxon>Pseudomonadati</taxon>
        <taxon>Pseudomonadota</taxon>
        <taxon>Alphaproteobacteria</taxon>
        <taxon>Rhodobacterales</taxon>
        <taxon>Roseobacteraceae</taxon>
        <taxon>Roseisalinus</taxon>
    </lineage>
</organism>
<proteinExistence type="predicted"/>
<name>A0A1Y5TBQ3_9RHOB</name>
<evidence type="ECO:0000313" key="3">
    <source>
        <dbReference type="EMBL" id="SLN60152.1"/>
    </source>
</evidence>
<keyword evidence="4" id="KW-1185">Reference proteome</keyword>
<keyword evidence="1" id="KW-0460">Magnesium</keyword>
<reference evidence="3 4" key="1">
    <citation type="submission" date="2017-03" db="EMBL/GenBank/DDBJ databases">
        <authorList>
            <person name="Afonso C.L."/>
            <person name="Miller P.J."/>
            <person name="Scott M.A."/>
            <person name="Spackman E."/>
            <person name="Goraichik I."/>
            <person name="Dimitrov K.M."/>
            <person name="Suarez D.L."/>
            <person name="Swayne D.E."/>
        </authorList>
    </citation>
    <scope>NUCLEOTIDE SEQUENCE [LARGE SCALE GENOMIC DNA]</scope>
    <source>
        <strain evidence="3 4">CECT 7023</strain>
    </source>
</reference>
<dbReference type="CDD" id="cd04182">
    <property type="entry name" value="GT_2_like_f"/>
    <property type="match status" value="1"/>
</dbReference>
<feature type="domain" description="MobA-like NTP transferase" evidence="2">
    <location>
        <begin position="6"/>
        <end position="168"/>
    </location>
</feature>
<protein>
    <submittedName>
        <fullName evidence="3">Molybdopterin-guanine dinucleotide biosynthesis protein MobA</fullName>
    </submittedName>
</protein>